<protein>
    <submittedName>
        <fullName evidence="1">Uncharacterized protein</fullName>
    </submittedName>
</protein>
<accession>A0A9D4C1W2</accession>
<dbReference type="AlphaFoldDB" id="A0A9D4C1W2"/>
<dbReference type="EMBL" id="JAIWYP010000013">
    <property type="protein sequence ID" value="KAH3715793.1"/>
    <property type="molecule type" value="Genomic_DNA"/>
</dbReference>
<reference evidence="1" key="1">
    <citation type="journal article" date="2019" name="bioRxiv">
        <title>The Genome of the Zebra Mussel, Dreissena polymorpha: A Resource for Invasive Species Research.</title>
        <authorList>
            <person name="McCartney M.A."/>
            <person name="Auch B."/>
            <person name="Kono T."/>
            <person name="Mallez S."/>
            <person name="Zhang Y."/>
            <person name="Obille A."/>
            <person name="Becker A."/>
            <person name="Abrahante J.E."/>
            <person name="Garbe J."/>
            <person name="Badalamenti J.P."/>
            <person name="Herman A."/>
            <person name="Mangelson H."/>
            <person name="Liachko I."/>
            <person name="Sullivan S."/>
            <person name="Sone E.D."/>
            <person name="Koren S."/>
            <person name="Silverstein K.A.T."/>
            <person name="Beckman K.B."/>
            <person name="Gohl D.M."/>
        </authorList>
    </citation>
    <scope>NUCLEOTIDE SEQUENCE</scope>
    <source>
        <strain evidence="1">Duluth1</strain>
        <tissue evidence="1">Whole animal</tissue>
    </source>
</reference>
<proteinExistence type="predicted"/>
<organism evidence="1 2">
    <name type="scientific">Dreissena polymorpha</name>
    <name type="common">Zebra mussel</name>
    <name type="synonym">Mytilus polymorpha</name>
    <dbReference type="NCBI Taxonomy" id="45954"/>
    <lineage>
        <taxon>Eukaryota</taxon>
        <taxon>Metazoa</taxon>
        <taxon>Spiralia</taxon>
        <taxon>Lophotrochozoa</taxon>
        <taxon>Mollusca</taxon>
        <taxon>Bivalvia</taxon>
        <taxon>Autobranchia</taxon>
        <taxon>Heteroconchia</taxon>
        <taxon>Euheterodonta</taxon>
        <taxon>Imparidentia</taxon>
        <taxon>Neoheterodontei</taxon>
        <taxon>Myida</taxon>
        <taxon>Dreissenoidea</taxon>
        <taxon>Dreissenidae</taxon>
        <taxon>Dreissena</taxon>
    </lineage>
</organism>
<gene>
    <name evidence="1" type="ORF">DPMN_058506</name>
</gene>
<evidence type="ECO:0000313" key="2">
    <source>
        <dbReference type="Proteomes" id="UP000828390"/>
    </source>
</evidence>
<name>A0A9D4C1W2_DREPO</name>
<evidence type="ECO:0000313" key="1">
    <source>
        <dbReference type="EMBL" id="KAH3715793.1"/>
    </source>
</evidence>
<comment type="caution">
    <text evidence="1">The sequence shown here is derived from an EMBL/GenBank/DDBJ whole genome shotgun (WGS) entry which is preliminary data.</text>
</comment>
<sequence length="114" mass="12429">MLKIRTCTLAVVPTLPRLTTRGQTPNPLQQDSDGSVIPMHSLSGFHPFPIMSLFDKAESQLVDDSSIQHCLKTSLTTRRLSPISNACKKRRTLVPTIIGTAKLKSVSLATRTGT</sequence>
<dbReference type="Proteomes" id="UP000828390">
    <property type="component" value="Unassembled WGS sequence"/>
</dbReference>
<reference evidence="1" key="2">
    <citation type="submission" date="2020-11" db="EMBL/GenBank/DDBJ databases">
        <authorList>
            <person name="McCartney M.A."/>
            <person name="Auch B."/>
            <person name="Kono T."/>
            <person name="Mallez S."/>
            <person name="Becker A."/>
            <person name="Gohl D.M."/>
            <person name="Silverstein K.A.T."/>
            <person name="Koren S."/>
            <person name="Bechman K.B."/>
            <person name="Herman A."/>
            <person name="Abrahante J.E."/>
            <person name="Garbe J."/>
        </authorList>
    </citation>
    <scope>NUCLEOTIDE SEQUENCE</scope>
    <source>
        <strain evidence="1">Duluth1</strain>
        <tissue evidence="1">Whole animal</tissue>
    </source>
</reference>
<keyword evidence="2" id="KW-1185">Reference proteome</keyword>